<dbReference type="AlphaFoldDB" id="A0AAD4G6B9"/>
<sequence>MSRFFWSTSDGTDGYLRDHLFVKNLMQCGKFILTYKGDGLRMPDLGRWMSQWLVWFVKNLTHKESGLRIPNIRRRVSTEKVIGCFNWDGFAFSSPSSVGSANICVTKNYAAQATHRYIRIRDVPGPLTSQARALDNSPGPRLEAHKTQSLGHKPYQALPPAWAGLGLSGARPEHAAVGECKKPRDIINTECPPFDGIGWVAKSETGMDKAN</sequence>
<protein>
    <submittedName>
        <fullName evidence="1">Uncharacterized protein</fullName>
    </submittedName>
</protein>
<accession>A0AAD4G6B9</accession>
<dbReference type="EMBL" id="WHUW01000219">
    <property type="protein sequence ID" value="KAF8417529.1"/>
    <property type="molecule type" value="Genomic_DNA"/>
</dbReference>
<reference evidence="1" key="2">
    <citation type="journal article" date="2020" name="Nat. Commun.">
        <title>Large-scale genome sequencing of mycorrhizal fungi provides insights into the early evolution of symbiotic traits.</title>
        <authorList>
            <person name="Miyauchi S."/>
            <person name="Kiss E."/>
            <person name="Kuo A."/>
            <person name="Drula E."/>
            <person name="Kohler A."/>
            <person name="Sanchez-Garcia M."/>
            <person name="Morin E."/>
            <person name="Andreopoulos B."/>
            <person name="Barry K.W."/>
            <person name="Bonito G."/>
            <person name="Buee M."/>
            <person name="Carver A."/>
            <person name="Chen C."/>
            <person name="Cichocki N."/>
            <person name="Clum A."/>
            <person name="Culley D."/>
            <person name="Crous P.W."/>
            <person name="Fauchery L."/>
            <person name="Girlanda M."/>
            <person name="Hayes R.D."/>
            <person name="Keri Z."/>
            <person name="LaButti K."/>
            <person name="Lipzen A."/>
            <person name="Lombard V."/>
            <person name="Magnuson J."/>
            <person name="Maillard F."/>
            <person name="Murat C."/>
            <person name="Nolan M."/>
            <person name="Ohm R.A."/>
            <person name="Pangilinan J."/>
            <person name="Pereira M.F."/>
            <person name="Perotto S."/>
            <person name="Peter M."/>
            <person name="Pfister S."/>
            <person name="Riley R."/>
            <person name="Sitrit Y."/>
            <person name="Stielow J.B."/>
            <person name="Szollosi G."/>
            <person name="Zifcakova L."/>
            <person name="Stursova M."/>
            <person name="Spatafora J.W."/>
            <person name="Tedersoo L."/>
            <person name="Vaario L.M."/>
            <person name="Yamada A."/>
            <person name="Yan M."/>
            <person name="Wang P."/>
            <person name="Xu J."/>
            <person name="Bruns T."/>
            <person name="Baldrian P."/>
            <person name="Vilgalys R."/>
            <person name="Dunand C."/>
            <person name="Henrissat B."/>
            <person name="Grigoriev I.V."/>
            <person name="Hibbett D."/>
            <person name="Nagy L.G."/>
            <person name="Martin F.M."/>
        </authorList>
    </citation>
    <scope>NUCLEOTIDE SEQUENCE</scope>
    <source>
        <strain evidence="1">BED1</strain>
    </source>
</reference>
<proteinExistence type="predicted"/>
<reference evidence="1" key="1">
    <citation type="submission" date="2019-10" db="EMBL/GenBank/DDBJ databases">
        <authorList>
            <consortium name="DOE Joint Genome Institute"/>
            <person name="Kuo A."/>
            <person name="Miyauchi S."/>
            <person name="Kiss E."/>
            <person name="Drula E."/>
            <person name="Kohler A."/>
            <person name="Sanchez-Garcia M."/>
            <person name="Andreopoulos B."/>
            <person name="Barry K.W."/>
            <person name="Bonito G."/>
            <person name="Buee M."/>
            <person name="Carver A."/>
            <person name="Chen C."/>
            <person name="Cichocki N."/>
            <person name="Clum A."/>
            <person name="Culley D."/>
            <person name="Crous P.W."/>
            <person name="Fauchery L."/>
            <person name="Girlanda M."/>
            <person name="Hayes R."/>
            <person name="Keri Z."/>
            <person name="LaButti K."/>
            <person name="Lipzen A."/>
            <person name="Lombard V."/>
            <person name="Magnuson J."/>
            <person name="Maillard F."/>
            <person name="Morin E."/>
            <person name="Murat C."/>
            <person name="Nolan M."/>
            <person name="Ohm R."/>
            <person name="Pangilinan J."/>
            <person name="Pereira M."/>
            <person name="Perotto S."/>
            <person name="Peter M."/>
            <person name="Riley R."/>
            <person name="Sitrit Y."/>
            <person name="Stielow B."/>
            <person name="Szollosi G."/>
            <person name="Zifcakova L."/>
            <person name="Stursova M."/>
            <person name="Spatafora J.W."/>
            <person name="Tedersoo L."/>
            <person name="Vaario L.-M."/>
            <person name="Yamada A."/>
            <person name="Yan M."/>
            <person name="Wang P."/>
            <person name="Xu J."/>
            <person name="Bruns T."/>
            <person name="Baldrian P."/>
            <person name="Vilgalys R."/>
            <person name="Henrissat B."/>
            <person name="Grigoriev I.V."/>
            <person name="Hibbett D."/>
            <person name="Nagy L.G."/>
            <person name="Martin F.M."/>
        </authorList>
    </citation>
    <scope>NUCLEOTIDE SEQUENCE</scope>
    <source>
        <strain evidence="1">BED1</strain>
    </source>
</reference>
<evidence type="ECO:0000313" key="1">
    <source>
        <dbReference type="EMBL" id="KAF8417529.1"/>
    </source>
</evidence>
<organism evidence="1 2">
    <name type="scientific">Boletus edulis BED1</name>
    <dbReference type="NCBI Taxonomy" id="1328754"/>
    <lineage>
        <taxon>Eukaryota</taxon>
        <taxon>Fungi</taxon>
        <taxon>Dikarya</taxon>
        <taxon>Basidiomycota</taxon>
        <taxon>Agaricomycotina</taxon>
        <taxon>Agaricomycetes</taxon>
        <taxon>Agaricomycetidae</taxon>
        <taxon>Boletales</taxon>
        <taxon>Boletineae</taxon>
        <taxon>Boletaceae</taxon>
        <taxon>Boletoideae</taxon>
        <taxon>Boletus</taxon>
    </lineage>
</organism>
<evidence type="ECO:0000313" key="2">
    <source>
        <dbReference type="Proteomes" id="UP001194468"/>
    </source>
</evidence>
<gene>
    <name evidence="1" type="ORF">L210DRAFT_3511361</name>
</gene>
<keyword evidence="2" id="KW-1185">Reference proteome</keyword>
<comment type="caution">
    <text evidence="1">The sequence shown here is derived from an EMBL/GenBank/DDBJ whole genome shotgun (WGS) entry which is preliminary data.</text>
</comment>
<name>A0AAD4G6B9_BOLED</name>
<dbReference type="Proteomes" id="UP001194468">
    <property type="component" value="Unassembled WGS sequence"/>
</dbReference>